<feature type="domain" description="WsaF C-terminal" evidence="2">
    <location>
        <begin position="232"/>
        <end position="363"/>
    </location>
</feature>
<dbReference type="GO" id="GO:0030247">
    <property type="term" value="F:polysaccharide binding"/>
    <property type="evidence" value="ECO:0007669"/>
    <property type="project" value="InterPro"/>
</dbReference>
<dbReference type="Pfam" id="PF22772">
    <property type="entry name" value="WsaF_C"/>
    <property type="match status" value="1"/>
</dbReference>
<sequence length="402" mass="44804">MSIKEFIKARVKSQLAARNNYKVTGIPPMTVVAGASNTVPRLNLVVMGIRKGALFGGADTAIRLFDAVSPHFQRHRLIVQSEAEDSFDTEKWAGWDLDSKPHAGSKTIAFQKQPNFVPQIDESDHFIATNWMSAMFVRSARRVQSVRRPSRFIYMIQDYEPGFYPWSGRHLLARATYVPKDDAIAVFNTQLLHDYFVKNDIVYPMSYAFEPRLSPSLAKHLGKLAGHKKRKLMLVYGRPGTGRNAFDMVVEALENWSRTDPNAGEWELVSLGEKHRDIKLAKGLVLRSRGKVPLDQYASYLLDAAVGFSLMASPHPSYPPLEMAEFGALVVTNTFDNKDLSQRVGNIRSVVETTPVALAAALQATCEEFSRTTVPASAARAFLGGEVEFPFLPDLVPKFLEG</sequence>
<evidence type="ECO:0000313" key="4">
    <source>
        <dbReference type="Proteomes" id="UP001165667"/>
    </source>
</evidence>
<dbReference type="Proteomes" id="UP001165667">
    <property type="component" value="Unassembled WGS sequence"/>
</dbReference>
<evidence type="ECO:0000313" key="3">
    <source>
        <dbReference type="EMBL" id="MCW6509564.1"/>
    </source>
</evidence>
<dbReference type="RefSeq" id="WP_282585934.1">
    <property type="nucleotide sequence ID" value="NZ_JAMOIM010000010.1"/>
</dbReference>
<evidence type="ECO:0000259" key="1">
    <source>
        <dbReference type="Pfam" id="PF21374"/>
    </source>
</evidence>
<dbReference type="Gene3D" id="3.40.50.11090">
    <property type="match status" value="1"/>
</dbReference>
<proteinExistence type="predicted"/>
<comment type="caution">
    <text evidence="3">The sequence shown here is derived from an EMBL/GenBank/DDBJ whole genome shotgun (WGS) entry which is preliminary data.</text>
</comment>
<feature type="domain" description="WsaF N-terminal" evidence="1">
    <location>
        <begin position="41"/>
        <end position="190"/>
    </location>
</feature>
<evidence type="ECO:0008006" key="5">
    <source>
        <dbReference type="Google" id="ProtNLM"/>
    </source>
</evidence>
<reference evidence="3" key="1">
    <citation type="submission" date="2022-05" db="EMBL/GenBank/DDBJ databases">
        <authorList>
            <person name="Pankratov T."/>
        </authorList>
    </citation>
    <scope>NUCLEOTIDE SEQUENCE</scope>
    <source>
        <strain evidence="3">BP6-180914</strain>
    </source>
</reference>
<gene>
    <name evidence="3" type="ORF">M8523_16205</name>
</gene>
<accession>A0AA41YWT4</accession>
<evidence type="ECO:0000259" key="2">
    <source>
        <dbReference type="Pfam" id="PF22772"/>
    </source>
</evidence>
<dbReference type="EMBL" id="JAMOIM010000010">
    <property type="protein sequence ID" value="MCW6509564.1"/>
    <property type="molecule type" value="Genomic_DNA"/>
</dbReference>
<dbReference type="InterPro" id="IPR055050">
    <property type="entry name" value="WsaF_C"/>
</dbReference>
<protein>
    <recommendedName>
        <fullName evidence="5">Glycosyl transferase family 1 domain-containing protein</fullName>
    </recommendedName>
</protein>
<dbReference type="InterPro" id="IPR048510">
    <property type="entry name" value="WsaF_N"/>
</dbReference>
<dbReference type="Gene3D" id="3.40.50.2000">
    <property type="entry name" value="Glycogen Phosphorylase B"/>
    <property type="match status" value="1"/>
</dbReference>
<dbReference type="AlphaFoldDB" id="A0AA41YWT4"/>
<keyword evidence="4" id="KW-1185">Reference proteome</keyword>
<dbReference type="Pfam" id="PF21374">
    <property type="entry name" value="WsaF_N"/>
    <property type="match status" value="1"/>
</dbReference>
<organism evidence="3 4">
    <name type="scientific">Lichenifustis flavocetrariae</name>
    <dbReference type="NCBI Taxonomy" id="2949735"/>
    <lineage>
        <taxon>Bacteria</taxon>
        <taxon>Pseudomonadati</taxon>
        <taxon>Pseudomonadota</taxon>
        <taxon>Alphaproteobacteria</taxon>
        <taxon>Hyphomicrobiales</taxon>
        <taxon>Lichenihabitantaceae</taxon>
        <taxon>Lichenifustis</taxon>
    </lineage>
</organism>
<name>A0AA41YWT4_9HYPH</name>